<proteinExistence type="predicted"/>
<dbReference type="EMBL" id="QGNA01000008">
    <property type="protein sequence ID" value="PWS34158.1"/>
    <property type="molecule type" value="Genomic_DNA"/>
</dbReference>
<keyword evidence="2" id="KW-1185">Reference proteome</keyword>
<organism evidence="1 2">
    <name type="scientific">Falsiroseomonas bella</name>
    <dbReference type="NCBI Taxonomy" id="2184016"/>
    <lineage>
        <taxon>Bacteria</taxon>
        <taxon>Pseudomonadati</taxon>
        <taxon>Pseudomonadota</taxon>
        <taxon>Alphaproteobacteria</taxon>
        <taxon>Acetobacterales</taxon>
        <taxon>Roseomonadaceae</taxon>
        <taxon>Falsiroseomonas</taxon>
    </lineage>
</organism>
<evidence type="ECO:0000313" key="2">
    <source>
        <dbReference type="Proteomes" id="UP000245765"/>
    </source>
</evidence>
<dbReference type="Proteomes" id="UP000245765">
    <property type="component" value="Unassembled WGS sequence"/>
</dbReference>
<protein>
    <submittedName>
        <fullName evidence="1">Uncharacterized protein</fullName>
    </submittedName>
</protein>
<gene>
    <name evidence="1" type="ORF">DFH01_26380</name>
</gene>
<reference evidence="2" key="1">
    <citation type="submission" date="2018-05" db="EMBL/GenBank/DDBJ databases">
        <authorList>
            <person name="Du Z."/>
            <person name="Wang X."/>
        </authorList>
    </citation>
    <scope>NUCLEOTIDE SEQUENCE [LARGE SCALE GENOMIC DNA]</scope>
    <source>
        <strain evidence="2">CQN31</strain>
    </source>
</reference>
<sequence>MIRRGLLLLPLLLAACERMTVEPVAELPPEVMRGAGDPARFATESAAHAFLDRERALRGDPAAAAFAAAMVENAATAFQDGGRFADGPWVTRLLREGRAALRQAIGLTAEATPQQAQDALLAAAAAFRRGDQAGAAAALAPVAQRNADPATALAALETPQPLRRALREARAMLSRESGGGANR</sequence>
<dbReference type="AlphaFoldDB" id="A0A317F9F6"/>
<evidence type="ECO:0000313" key="1">
    <source>
        <dbReference type="EMBL" id="PWS34158.1"/>
    </source>
</evidence>
<comment type="caution">
    <text evidence="1">The sequence shown here is derived from an EMBL/GenBank/DDBJ whole genome shotgun (WGS) entry which is preliminary data.</text>
</comment>
<accession>A0A317F9F6</accession>
<name>A0A317F9F6_9PROT</name>
<dbReference type="RefSeq" id="WP_109873527.1">
    <property type="nucleotide sequence ID" value="NZ_QGNA01000008.1"/>
</dbReference>
<dbReference type="PROSITE" id="PS51257">
    <property type="entry name" value="PROKAR_LIPOPROTEIN"/>
    <property type="match status" value="1"/>
</dbReference>